<sequence length="63" mass="6945">MTLTAEETATMANENRAAILIRVAMVLMSLAVLVVGLRLWCRRLIRSMGLDDIAAVITWACII</sequence>
<evidence type="ECO:0000313" key="2">
    <source>
        <dbReference type="EMBL" id="KNB06291.1"/>
    </source>
</evidence>
<reference evidence="2" key="2">
    <citation type="journal article" date="2010" name="Nature">
        <title>Comparative genomics reveals mobile pathogenicity chromosomes in Fusarium.</title>
        <authorList>
            <person name="Ma L.J."/>
            <person name="van der Does H.C."/>
            <person name="Borkovich K.A."/>
            <person name="Coleman J.J."/>
            <person name="Daboussi M.J."/>
            <person name="Di Pietro A."/>
            <person name="Dufresne M."/>
            <person name="Freitag M."/>
            <person name="Grabherr M."/>
            <person name="Henrissat B."/>
            <person name="Houterman P.M."/>
            <person name="Kang S."/>
            <person name="Shim W.B."/>
            <person name="Woloshuk C."/>
            <person name="Xie X."/>
            <person name="Xu J.R."/>
            <person name="Antoniw J."/>
            <person name="Baker S.E."/>
            <person name="Bluhm B.H."/>
            <person name="Breakspear A."/>
            <person name="Brown D.W."/>
            <person name="Butchko R.A."/>
            <person name="Chapman S."/>
            <person name="Coulson R."/>
            <person name="Coutinho P.M."/>
            <person name="Danchin E.G."/>
            <person name="Diener A."/>
            <person name="Gale L.R."/>
            <person name="Gardiner D.M."/>
            <person name="Goff S."/>
            <person name="Hammond-Kosack K.E."/>
            <person name="Hilburn K."/>
            <person name="Hua-Van A."/>
            <person name="Jonkers W."/>
            <person name="Kazan K."/>
            <person name="Kodira C.D."/>
            <person name="Koehrsen M."/>
            <person name="Kumar L."/>
            <person name="Lee Y.H."/>
            <person name="Li L."/>
            <person name="Manners J.M."/>
            <person name="Miranda-Saavedra D."/>
            <person name="Mukherjee M."/>
            <person name="Park G."/>
            <person name="Park J."/>
            <person name="Park S.Y."/>
            <person name="Proctor R.H."/>
            <person name="Regev A."/>
            <person name="Ruiz-Roldan M.C."/>
            <person name="Sain D."/>
            <person name="Sakthikumar S."/>
            <person name="Sykes S."/>
            <person name="Schwartz D.C."/>
            <person name="Turgeon B.G."/>
            <person name="Wapinski I."/>
            <person name="Yoder O."/>
            <person name="Young S."/>
            <person name="Zeng Q."/>
            <person name="Zhou S."/>
            <person name="Galagan J."/>
            <person name="Cuomo C.A."/>
            <person name="Kistler H.C."/>
            <person name="Rep M."/>
        </authorList>
    </citation>
    <scope>NUCLEOTIDE SEQUENCE [LARGE SCALE GENOMIC DNA]</scope>
    <source>
        <strain evidence="2">4287</strain>
    </source>
</reference>
<keyword evidence="1" id="KW-0472">Membrane</keyword>
<dbReference type="EMBL" id="DS231704">
    <property type="protein sequence ID" value="KNB06291.1"/>
    <property type="molecule type" value="Genomic_DNA"/>
</dbReference>
<dbReference type="Proteomes" id="UP000009097">
    <property type="component" value="Unassembled WGS sequence"/>
</dbReference>
<gene>
    <name evidence="2" type="ORF">FOXG_19627</name>
</gene>
<evidence type="ECO:0000313" key="3">
    <source>
        <dbReference type="Proteomes" id="UP000009097"/>
    </source>
</evidence>
<name>A0A0J9V625_FUSO4</name>
<dbReference type="KEGG" id="fox:FOXG_19627"/>
<organism evidence="2 3">
    <name type="scientific">Fusarium oxysporum f. sp. lycopersici (strain 4287 / CBS 123668 / FGSC 9935 / NRRL 34936)</name>
    <name type="common">Fusarium vascular wilt of tomato</name>
    <dbReference type="NCBI Taxonomy" id="426428"/>
    <lineage>
        <taxon>Eukaryota</taxon>
        <taxon>Fungi</taxon>
        <taxon>Dikarya</taxon>
        <taxon>Ascomycota</taxon>
        <taxon>Pezizomycotina</taxon>
        <taxon>Sordariomycetes</taxon>
        <taxon>Hypocreomycetidae</taxon>
        <taxon>Hypocreales</taxon>
        <taxon>Nectriaceae</taxon>
        <taxon>Fusarium</taxon>
        <taxon>Fusarium oxysporum species complex</taxon>
    </lineage>
</organism>
<dbReference type="GeneID" id="28960333"/>
<keyword evidence="1" id="KW-0812">Transmembrane</keyword>
<accession>A0A0J9V625</accession>
<dbReference type="VEuPathDB" id="FungiDB:FOXG_19627"/>
<keyword evidence="1" id="KW-1133">Transmembrane helix</keyword>
<dbReference type="AlphaFoldDB" id="A0A0J9V625"/>
<feature type="transmembrane region" description="Helical" evidence="1">
    <location>
        <begin position="19"/>
        <end position="40"/>
    </location>
</feature>
<evidence type="ECO:0000256" key="1">
    <source>
        <dbReference type="SAM" id="Phobius"/>
    </source>
</evidence>
<proteinExistence type="predicted"/>
<dbReference type="RefSeq" id="XP_018244336.1">
    <property type="nucleotide sequence ID" value="XM_018399888.1"/>
</dbReference>
<reference evidence="2" key="1">
    <citation type="submission" date="2007-04" db="EMBL/GenBank/DDBJ databases">
        <authorList>
            <consortium name="The Broad Institute Genome Sequencing Platform"/>
            <person name="Birren B."/>
            <person name="Lander E."/>
            <person name="Galagan J."/>
            <person name="Nusbaum C."/>
            <person name="Devon K."/>
            <person name="Ma L.-J."/>
            <person name="Jaffe D."/>
            <person name="Butler J."/>
            <person name="Alvarez P."/>
            <person name="Gnerre S."/>
            <person name="Grabherr M."/>
            <person name="Kleber M."/>
            <person name="Mauceli E."/>
            <person name="Brockman W."/>
            <person name="MacCallum I.A."/>
            <person name="Young S."/>
            <person name="LaButti K."/>
            <person name="DeCaprio D."/>
            <person name="Crawford M."/>
            <person name="Koehrsen M."/>
            <person name="Engels R."/>
            <person name="Montgomery P."/>
            <person name="Pearson M."/>
            <person name="Howarth C."/>
            <person name="Larson L."/>
            <person name="White J."/>
            <person name="O'Leary S."/>
            <person name="Kodira C."/>
            <person name="Zeng Q."/>
            <person name="Yandava C."/>
            <person name="Alvarado L."/>
            <person name="Kistler C."/>
            <person name="Shim W.-B."/>
            <person name="Kang S."/>
            <person name="Woloshuk C."/>
        </authorList>
    </citation>
    <scope>NUCLEOTIDE SEQUENCE</scope>
    <source>
        <strain evidence="2">4287</strain>
    </source>
</reference>
<protein>
    <submittedName>
        <fullName evidence="2">Uncharacterized protein</fullName>
    </submittedName>
</protein>